<dbReference type="STRING" id="89093.SAMN04488558_10397"/>
<organism evidence="1 2">
    <name type="scientific">Ignavigranum ruoffiae</name>
    <dbReference type="NCBI Taxonomy" id="89093"/>
    <lineage>
        <taxon>Bacteria</taxon>
        <taxon>Bacillati</taxon>
        <taxon>Bacillota</taxon>
        <taxon>Bacilli</taxon>
        <taxon>Lactobacillales</taxon>
        <taxon>Aerococcaceae</taxon>
        <taxon>Ignavigranum</taxon>
    </lineage>
</organism>
<reference evidence="1 2" key="1">
    <citation type="submission" date="2016-10" db="EMBL/GenBank/DDBJ databases">
        <authorList>
            <person name="de Groot N.N."/>
        </authorList>
    </citation>
    <scope>NUCLEOTIDE SEQUENCE [LARGE SCALE GENOMIC DNA]</scope>
    <source>
        <strain evidence="1 2">DSM 15695</strain>
    </source>
</reference>
<protein>
    <recommendedName>
        <fullName evidence="3">Rho termination factor, N-terminal domain</fullName>
    </recommendedName>
</protein>
<dbReference type="AlphaFoldDB" id="A0A1H9BTI4"/>
<gene>
    <name evidence="1" type="ORF">SAMN04488558_10397</name>
</gene>
<dbReference type="RefSeq" id="WP_092570863.1">
    <property type="nucleotide sequence ID" value="NZ_CALUDV010000023.1"/>
</dbReference>
<evidence type="ECO:0008006" key="3">
    <source>
        <dbReference type="Google" id="ProtNLM"/>
    </source>
</evidence>
<proteinExistence type="predicted"/>
<keyword evidence="2" id="KW-1185">Reference proteome</keyword>
<evidence type="ECO:0000313" key="1">
    <source>
        <dbReference type="EMBL" id="SEP92179.1"/>
    </source>
</evidence>
<sequence>MRYINKLNGAVIDVTVPISGENWEKMENKQIKIKDVKQETDNEIKAEVNDVEDKEGFDLTKLTVKELKAYAKSNDIELPSEATKKDEIIEVIATSFQD</sequence>
<dbReference type="Proteomes" id="UP000198833">
    <property type="component" value="Unassembled WGS sequence"/>
</dbReference>
<dbReference type="InterPro" id="IPR036361">
    <property type="entry name" value="SAP_dom_sf"/>
</dbReference>
<accession>A0A1H9BTI4</accession>
<dbReference type="OrthoDB" id="2328834at2"/>
<dbReference type="EMBL" id="FOEN01000003">
    <property type="protein sequence ID" value="SEP92179.1"/>
    <property type="molecule type" value="Genomic_DNA"/>
</dbReference>
<evidence type="ECO:0000313" key="2">
    <source>
        <dbReference type="Proteomes" id="UP000198833"/>
    </source>
</evidence>
<dbReference type="Gene3D" id="1.10.720.30">
    <property type="entry name" value="SAP domain"/>
    <property type="match status" value="1"/>
</dbReference>
<name>A0A1H9BTI4_9LACT</name>